<sequence>MSNMRGTPSENYIVATDDKITVLIRRNDVANYYNLLSILHRHFPSIDKESIVVQTNELDICGRYVDIPHEVWPDVGHSIHSVRVISRPSQNSTPARSSEQT</sequence>
<keyword evidence="2" id="KW-1185">Reference proteome</keyword>
<gene>
    <name evidence="1" type="ORF">EDD18DRAFT_1465145</name>
</gene>
<comment type="caution">
    <text evidence="1">The sequence shown here is derived from an EMBL/GenBank/DDBJ whole genome shotgun (WGS) entry which is preliminary data.</text>
</comment>
<organism evidence="1 2">
    <name type="scientific">Armillaria luteobubalina</name>
    <dbReference type="NCBI Taxonomy" id="153913"/>
    <lineage>
        <taxon>Eukaryota</taxon>
        <taxon>Fungi</taxon>
        <taxon>Dikarya</taxon>
        <taxon>Basidiomycota</taxon>
        <taxon>Agaricomycotina</taxon>
        <taxon>Agaricomycetes</taxon>
        <taxon>Agaricomycetidae</taxon>
        <taxon>Agaricales</taxon>
        <taxon>Marasmiineae</taxon>
        <taxon>Physalacriaceae</taxon>
        <taxon>Armillaria</taxon>
    </lineage>
</organism>
<proteinExistence type="predicted"/>
<accession>A0AA39PYH7</accession>
<dbReference type="EMBL" id="JAUEPU010000027">
    <property type="protein sequence ID" value="KAK0492933.1"/>
    <property type="molecule type" value="Genomic_DNA"/>
</dbReference>
<evidence type="ECO:0000313" key="2">
    <source>
        <dbReference type="Proteomes" id="UP001175228"/>
    </source>
</evidence>
<reference evidence="1" key="1">
    <citation type="submission" date="2023-06" db="EMBL/GenBank/DDBJ databases">
        <authorList>
            <consortium name="Lawrence Berkeley National Laboratory"/>
            <person name="Ahrendt S."/>
            <person name="Sahu N."/>
            <person name="Indic B."/>
            <person name="Wong-Bajracharya J."/>
            <person name="Merenyi Z."/>
            <person name="Ke H.-M."/>
            <person name="Monk M."/>
            <person name="Kocsube S."/>
            <person name="Drula E."/>
            <person name="Lipzen A."/>
            <person name="Balint B."/>
            <person name="Henrissat B."/>
            <person name="Andreopoulos B."/>
            <person name="Martin F.M."/>
            <person name="Harder C.B."/>
            <person name="Rigling D."/>
            <person name="Ford K.L."/>
            <person name="Foster G.D."/>
            <person name="Pangilinan J."/>
            <person name="Papanicolaou A."/>
            <person name="Barry K."/>
            <person name="LaButti K."/>
            <person name="Viragh M."/>
            <person name="Koriabine M."/>
            <person name="Yan M."/>
            <person name="Riley R."/>
            <person name="Champramary S."/>
            <person name="Plett K.L."/>
            <person name="Tsai I.J."/>
            <person name="Slot J."/>
            <person name="Sipos G."/>
            <person name="Plett J."/>
            <person name="Nagy L.G."/>
            <person name="Grigoriev I.V."/>
        </authorList>
    </citation>
    <scope>NUCLEOTIDE SEQUENCE</scope>
    <source>
        <strain evidence="1">HWK02</strain>
    </source>
</reference>
<dbReference type="AlphaFoldDB" id="A0AA39PYH7"/>
<dbReference type="Proteomes" id="UP001175228">
    <property type="component" value="Unassembled WGS sequence"/>
</dbReference>
<evidence type="ECO:0000313" key="1">
    <source>
        <dbReference type="EMBL" id="KAK0492933.1"/>
    </source>
</evidence>
<protein>
    <submittedName>
        <fullName evidence="1">Uncharacterized protein</fullName>
    </submittedName>
</protein>
<name>A0AA39PYH7_9AGAR</name>